<protein>
    <submittedName>
        <fullName evidence="1">Uncharacterized protein</fullName>
    </submittedName>
</protein>
<dbReference type="EMBL" id="GBXM01067839">
    <property type="protein sequence ID" value="JAH40738.1"/>
    <property type="molecule type" value="Transcribed_RNA"/>
</dbReference>
<dbReference type="EMBL" id="GBXM01080385">
    <property type="protein sequence ID" value="JAH28192.1"/>
    <property type="molecule type" value="Transcribed_RNA"/>
</dbReference>
<accession>A0A0E9PEN3</accession>
<organism evidence="1">
    <name type="scientific">Anguilla anguilla</name>
    <name type="common">European freshwater eel</name>
    <name type="synonym">Muraena anguilla</name>
    <dbReference type="NCBI Taxonomy" id="7936"/>
    <lineage>
        <taxon>Eukaryota</taxon>
        <taxon>Metazoa</taxon>
        <taxon>Chordata</taxon>
        <taxon>Craniata</taxon>
        <taxon>Vertebrata</taxon>
        <taxon>Euteleostomi</taxon>
        <taxon>Actinopterygii</taxon>
        <taxon>Neopterygii</taxon>
        <taxon>Teleostei</taxon>
        <taxon>Anguilliformes</taxon>
        <taxon>Anguillidae</taxon>
        <taxon>Anguilla</taxon>
    </lineage>
</organism>
<evidence type="ECO:0000313" key="1">
    <source>
        <dbReference type="EMBL" id="JAH02989.1"/>
    </source>
</evidence>
<name>A0A0E9PEN3_ANGAN</name>
<dbReference type="AlphaFoldDB" id="A0A0E9PEN3"/>
<reference evidence="1" key="1">
    <citation type="submission" date="2014-11" db="EMBL/GenBank/DDBJ databases">
        <authorList>
            <person name="Amaro Gonzalez C."/>
        </authorList>
    </citation>
    <scope>NUCLEOTIDE SEQUENCE</scope>
</reference>
<dbReference type="EMBL" id="GBXM01105588">
    <property type="protein sequence ID" value="JAH02989.1"/>
    <property type="molecule type" value="Transcribed_RNA"/>
</dbReference>
<proteinExistence type="predicted"/>
<reference evidence="1" key="2">
    <citation type="journal article" date="2015" name="Fish Shellfish Immunol.">
        <title>Early steps in the European eel (Anguilla anguilla)-Vibrio vulnificus interaction in the gills: Role of the RtxA13 toxin.</title>
        <authorList>
            <person name="Callol A."/>
            <person name="Pajuelo D."/>
            <person name="Ebbesson L."/>
            <person name="Teles M."/>
            <person name="MacKenzie S."/>
            <person name="Amaro C."/>
        </authorList>
    </citation>
    <scope>NUCLEOTIDE SEQUENCE</scope>
</reference>
<sequence>MILSRIKIICNRPDHYSHTVGMEPSVDVCLDNIIFLI</sequence>